<dbReference type="STRING" id="337451.A0A443PE09"/>
<keyword evidence="2" id="KW-1185">Reference proteome</keyword>
<evidence type="ECO:0000313" key="1">
    <source>
        <dbReference type="EMBL" id="RWR88988.1"/>
    </source>
</evidence>
<dbReference type="AlphaFoldDB" id="A0A443PE09"/>
<name>A0A443PE09_9MAGN</name>
<dbReference type="PANTHER" id="PTHR36702:SF1">
    <property type="entry name" value="HOLLIDAY JUNCTION RESOLVASE"/>
    <property type="match status" value="1"/>
</dbReference>
<comment type="caution">
    <text evidence="1">The sequence shown here is derived from an EMBL/GenBank/DDBJ whole genome shotgun (WGS) entry which is preliminary data.</text>
</comment>
<dbReference type="OrthoDB" id="1925340at2759"/>
<dbReference type="EMBL" id="QPKB01000007">
    <property type="protein sequence ID" value="RWR88988.1"/>
    <property type="molecule type" value="Genomic_DNA"/>
</dbReference>
<reference evidence="1 2" key="1">
    <citation type="journal article" date="2019" name="Nat. Plants">
        <title>Stout camphor tree genome fills gaps in understanding of flowering plant genome evolution.</title>
        <authorList>
            <person name="Chaw S.M."/>
            <person name="Liu Y.C."/>
            <person name="Wu Y.W."/>
            <person name="Wang H.Y."/>
            <person name="Lin C.I."/>
            <person name="Wu C.S."/>
            <person name="Ke H.M."/>
            <person name="Chang L.Y."/>
            <person name="Hsu C.Y."/>
            <person name="Yang H.T."/>
            <person name="Sudianto E."/>
            <person name="Hsu M.H."/>
            <person name="Wu K.P."/>
            <person name="Wang L.N."/>
            <person name="Leebens-Mack J.H."/>
            <person name="Tsai I.J."/>
        </authorList>
    </citation>
    <scope>NUCLEOTIDE SEQUENCE [LARGE SCALE GENOMIC DNA]</scope>
    <source>
        <strain evidence="2">cv. Chaw 1501</strain>
        <tissue evidence="1">Young leaves</tissue>
    </source>
</reference>
<gene>
    <name evidence="1" type="ORF">CKAN_01803200</name>
</gene>
<dbReference type="Proteomes" id="UP000283530">
    <property type="component" value="Unassembled WGS sequence"/>
</dbReference>
<dbReference type="InterPro" id="IPR027902">
    <property type="entry name" value="DUF4487"/>
</dbReference>
<evidence type="ECO:0000313" key="2">
    <source>
        <dbReference type="Proteomes" id="UP000283530"/>
    </source>
</evidence>
<organism evidence="1 2">
    <name type="scientific">Cinnamomum micranthum f. kanehirae</name>
    <dbReference type="NCBI Taxonomy" id="337451"/>
    <lineage>
        <taxon>Eukaryota</taxon>
        <taxon>Viridiplantae</taxon>
        <taxon>Streptophyta</taxon>
        <taxon>Embryophyta</taxon>
        <taxon>Tracheophyta</taxon>
        <taxon>Spermatophyta</taxon>
        <taxon>Magnoliopsida</taxon>
        <taxon>Magnoliidae</taxon>
        <taxon>Laurales</taxon>
        <taxon>Lauraceae</taxon>
        <taxon>Cinnamomum</taxon>
    </lineage>
</organism>
<dbReference type="Pfam" id="PF14868">
    <property type="entry name" value="DUF4487"/>
    <property type="match status" value="1"/>
</dbReference>
<accession>A0A443PE09</accession>
<proteinExistence type="predicted"/>
<sequence>MDTTSCLRHFLILGTKASMWCEKHLQMTTTSVEEYQEENHARLFFQAFLDSLSFSSTTISALTNSPMFEEKELMLIVENFILRQLNLTKASISEMKRFHSIASEVLKVAQVVLDAAIRLCRAYAQDIEWASTEALTNEDEGSTADGRVNNMAHVINIITCAIEHLYDLGILAASGGGSLVTILNISWKGVVTLLQLGKGVLADKINIGDFILSLISLAIESLRCAAGVWSSSSFMETLAVAEAKRTFLPIKFYLINAVRICSQYPCQALLVYKEIGLCVLMISTFGISLTKESHLKAASEVLAEFLEPTSFLLLLTLINSDEVKNESKLQILDWLFTDASHLSSMHPEEILNTCTDSTTSICNRIFTVTCDDMPRARTLMLGRLSLFLNIIKVAPDLKEEIVLGISMRLKCLLDILVNAEIYSSILVLQIPVLCGSGTTAELVWNPLFPFILHALKTFMVVAALSPAWGEVESFLLANFLHPHFLCWEIIMDLWCFLIRHAETDMINDSIDRLLSLFKMMASSEPALLPGCSLRRMARSICMLLHYAAPSTIDRVYTSIFSDDKSHLAYIMYTALLVEGFPLTSLSDNLIKIAHQRILSAFFGFIENSVNKLGVDNSWRPYSSGVLGVVSMYALSTVLQSLQISSSDLDDKNFSRVLKFAVAVIHGCQNATNGSDKDQLSKLLGQTLEIISHTNHLFASDEMEEVILELHKLFAAGSSASETWLYQCKPALASFMAGLSRMQMAEGDGSETCSAVWELFQTLLRERHWAFVHLALTSFEYFAARSSCDQLWRFVPPDAALSCDMEAGNEAREDQFMSEFKGFLEKEAAVLTVTPCSKQLSLLEKEGLLLKETIGKYSNIEAEISVQGIVEITSDNHVKKKRKLPDGINEGMTLLQSGLRAVGDGLALWKQQSDDSKELQDELSSQLLCLEGVISHLVGLADSV</sequence>
<dbReference type="PANTHER" id="PTHR36702">
    <property type="entry name" value="HOLLIDAY JUNCTION RESOLVASE"/>
    <property type="match status" value="1"/>
</dbReference>
<protein>
    <submittedName>
        <fullName evidence="1">Uncharacterized protein</fullName>
    </submittedName>
</protein>